<keyword evidence="2" id="KW-1185">Reference proteome</keyword>
<sequence>MQKDSSRDTFEKKFQYVTKKRVLAYKKLIKSQNILNIKGGTEFLEGINNKPYMSEDDQKEFNQKFSQQYNHIQTLYKKCLKSRMTSKYNKQKREKVSFIMNKDLVYDF</sequence>
<dbReference type="OMA" id="KPYMSED"/>
<gene>
    <name evidence="1" type="ORF">GSPATT00021353001</name>
</gene>
<evidence type="ECO:0000313" key="2">
    <source>
        <dbReference type="Proteomes" id="UP000000600"/>
    </source>
</evidence>
<dbReference type="EMBL" id="CT868629">
    <property type="protein sequence ID" value="CAK87720.1"/>
    <property type="molecule type" value="Genomic_DNA"/>
</dbReference>
<organism evidence="1 2">
    <name type="scientific">Paramecium tetraurelia</name>
    <dbReference type="NCBI Taxonomy" id="5888"/>
    <lineage>
        <taxon>Eukaryota</taxon>
        <taxon>Sar</taxon>
        <taxon>Alveolata</taxon>
        <taxon>Ciliophora</taxon>
        <taxon>Intramacronucleata</taxon>
        <taxon>Oligohymenophorea</taxon>
        <taxon>Peniculida</taxon>
        <taxon>Parameciidae</taxon>
        <taxon>Paramecium</taxon>
    </lineage>
</organism>
<name>A0DXF3_PARTE</name>
<dbReference type="InParanoid" id="A0DXF3"/>
<evidence type="ECO:0000313" key="1">
    <source>
        <dbReference type="EMBL" id="CAK87720.1"/>
    </source>
</evidence>
<protein>
    <submittedName>
        <fullName evidence="1">Uncharacterized protein</fullName>
    </submittedName>
</protein>
<dbReference type="GeneID" id="5040902"/>
<proteinExistence type="predicted"/>
<dbReference type="Proteomes" id="UP000000600">
    <property type="component" value="Unassembled WGS sequence"/>
</dbReference>
<reference evidence="1 2" key="1">
    <citation type="journal article" date="2006" name="Nature">
        <title>Global trends of whole-genome duplications revealed by the ciliate Paramecium tetraurelia.</title>
        <authorList>
            <consortium name="Genoscope"/>
            <person name="Aury J.-M."/>
            <person name="Jaillon O."/>
            <person name="Duret L."/>
            <person name="Noel B."/>
            <person name="Jubin C."/>
            <person name="Porcel B.M."/>
            <person name="Segurens B."/>
            <person name="Daubin V."/>
            <person name="Anthouard V."/>
            <person name="Aiach N."/>
            <person name="Arnaiz O."/>
            <person name="Billaut A."/>
            <person name="Beisson J."/>
            <person name="Blanc I."/>
            <person name="Bouhouche K."/>
            <person name="Camara F."/>
            <person name="Duharcourt S."/>
            <person name="Guigo R."/>
            <person name="Gogendeau D."/>
            <person name="Katinka M."/>
            <person name="Keller A.-M."/>
            <person name="Kissmehl R."/>
            <person name="Klotz C."/>
            <person name="Koll F."/>
            <person name="Le Moue A."/>
            <person name="Lepere C."/>
            <person name="Malinsky S."/>
            <person name="Nowacki M."/>
            <person name="Nowak J.K."/>
            <person name="Plattner H."/>
            <person name="Poulain J."/>
            <person name="Ruiz F."/>
            <person name="Serrano V."/>
            <person name="Zagulski M."/>
            <person name="Dessen P."/>
            <person name="Betermier M."/>
            <person name="Weissenbach J."/>
            <person name="Scarpelli C."/>
            <person name="Schachter V."/>
            <person name="Sperling L."/>
            <person name="Meyer E."/>
            <person name="Cohen J."/>
            <person name="Wincker P."/>
        </authorList>
    </citation>
    <scope>NUCLEOTIDE SEQUENCE [LARGE SCALE GENOMIC DNA]</scope>
    <source>
        <strain evidence="1 2">Stock d4-2</strain>
    </source>
</reference>
<dbReference type="AlphaFoldDB" id="A0DXF3"/>
<dbReference type="KEGG" id="ptm:GSPATT00021353001"/>
<dbReference type="OrthoDB" id="306232at2759"/>
<dbReference type="HOGENOM" id="CLU_2202148_0_0_1"/>
<accession>A0DXF3</accession>
<dbReference type="RefSeq" id="XP_001455117.1">
    <property type="nucleotide sequence ID" value="XM_001455080.2"/>
</dbReference>